<organism evidence="1 2">
    <name type="scientific">Novipirellula caenicola</name>
    <dbReference type="NCBI Taxonomy" id="1536901"/>
    <lineage>
        <taxon>Bacteria</taxon>
        <taxon>Pseudomonadati</taxon>
        <taxon>Planctomycetota</taxon>
        <taxon>Planctomycetia</taxon>
        <taxon>Pirellulales</taxon>
        <taxon>Pirellulaceae</taxon>
        <taxon>Novipirellula</taxon>
    </lineage>
</organism>
<reference evidence="1 2" key="1">
    <citation type="submission" date="2024-02" db="EMBL/GenBank/DDBJ databases">
        <title>Rhodopirellula caenicola NBRC 110016.</title>
        <authorList>
            <person name="Ichikawa N."/>
            <person name="Katano-Makiyama Y."/>
            <person name="Hidaka K."/>
        </authorList>
    </citation>
    <scope>NUCLEOTIDE SEQUENCE [LARGE SCALE GENOMIC DNA]</scope>
    <source>
        <strain evidence="1 2">NBRC 110016</strain>
    </source>
</reference>
<keyword evidence="2" id="KW-1185">Reference proteome</keyword>
<gene>
    <name evidence="1" type="ORF">Rcae01_03687</name>
</gene>
<name>A0ABP9VU55_9BACT</name>
<evidence type="ECO:0008006" key="3">
    <source>
        <dbReference type="Google" id="ProtNLM"/>
    </source>
</evidence>
<comment type="caution">
    <text evidence="1">The sequence shown here is derived from an EMBL/GenBank/DDBJ whole genome shotgun (WGS) entry which is preliminary data.</text>
</comment>
<dbReference type="EMBL" id="BAABRO010000008">
    <property type="protein sequence ID" value="GAA5508221.1"/>
    <property type="molecule type" value="Genomic_DNA"/>
</dbReference>
<accession>A0ABP9VU55</accession>
<proteinExistence type="predicted"/>
<evidence type="ECO:0000313" key="2">
    <source>
        <dbReference type="Proteomes" id="UP001416858"/>
    </source>
</evidence>
<sequence>MYPSENATRMQFNGVRSSSRPCDVAQMQRGDLLNRRLSGFTLTQVAAWVFVLVPCLCRQANAAIVVTFELTVNNTSGSSGDILAFAAPGSDSLGSFHSVLKISSEAPNLVFTDGNGVGVNQGGDIIDGYLLSFATPEVLDAVGGPYRFTGFKTLTLTSYQTVNHGFTLTDAISPSVSSANIGSTTTAGDPSLVHFDLASAPFTSPVTRFSLIGDMDRKIDSGFQVRSITAEFVRDASAVPEPTSVAGLAVCGGVFLVDRVYRRRKRRGQQNGSTM</sequence>
<evidence type="ECO:0000313" key="1">
    <source>
        <dbReference type="EMBL" id="GAA5508221.1"/>
    </source>
</evidence>
<dbReference type="Proteomes" id="UP001416858">
    <property type="component" value="Unassembled WGS sequence"/>
</dbReference>
<protein>
    <recommendedName>
        <fullName evidence="3">PEP-CTERM protein-sorting domain-containing protein</fullName>
    </recommendedName>
</protein>